<keyword evidence="3" id="KW-0804">Transcription</keyword>
<evidence type="ECO:0000313" key="6">
    <source>
        <dbReference type="Proteomes" id="UP000176101"/>
    </source>
</evidence>
<dbReference type="InterPro" id="IPR008920">
    <property type="entry name" value="TF_FadR/GntR_C"/>
</dbReference>
<dbReference type="Gene3D" id="1.10.10.10">
    <property type="entry name" value="Winged helix-like DNA-binding domain superfamily/Winged helix DNA-binding domain"/>
    <property type="match status" value="1"/>
</dbReference>
<dbReference type="SUPFAM" id="SSF48008">
    <property type="entry name" value="GntR ligand-binding domain-like"/>
    <property type="match status" value="1"/>
</dbReference>
<dbReference type="GO" id="GO:0003677">
    <property type="term" value="F:DNA binding"/>
    <property type="evidence" value="ECO:0007669"/>
    <property type="project" value="UniProtKB-KW"/>
</dbReference>
<gene>
    <name evidence="5" type="ORF">AN216_17740</name>
</gene>
<reference evidence="5 6" key="1">
    <citation type="journal article" date="2016" name="Front. Microbiol.">
        <title>Comparative Genomics Analysis of Streptomyces Species Reveals Their Adaptation to the Marine Environment and Their Diversity at the Genomic Level.</title>
        <authorList>
            <person name="Tian X."/>
            <person name="Zhang Z."/>
            <person name="Yang T."/>
            <person name="Chen M."/>
            <person name="Li J."/>
            <person name="Chen F."/>
            <person name="Yang J."/>
            <person name="Li W."/>
            <person name="Zhang B."/>
            <person name="Zhang Z."/>
            <person name="Wu J."/>
            <person name="Zhang C."/>
            <person name="Long L."/>
            <person name="Xiao J."/>
        </authorList>
    </citation>
    <scope>NUCLEOTIDE SEQUENCE [LARGE SCALE GENOMIC DNA]</scope>
    <source>
        <strain evidence="5 6">SCSIO 02100</strain>
    </source>
</reference>
<dbReference type="InterPro" id="IPR011711">
    <property type="entry name" value="GntR_C"/>
</dbReference>
<dbReference type="Pfam" id="PF00392">
    <property type="entry name" value="GntR"/>
    <property type="match status" value="1"/>
</dbReference>
<keyword evidence="1" id="KW-0805">Transcription regulation</keyword>
<dbReference type="Proteomes" id="UP000176101">
    <property type="component" value="Unassembled WGS sequence"/>
</dbReference>
<sequence length="233" mass="25909">MGAELVADEVRPGRTIGAHDTAERAAAVLREHVAQGLLRPGVRLSEERIGRALGVSRNTLRESFRLLTHERLLIHRLNRGTFVRVLDVSDIQDIYQVRRLVECAALRDLGAGPYQLTDVRAAVTAAERAAQAHDWQRLGTANIHFHQALAGLAASPRGDDMMRGVLAELRLAFHVMDEPRQFHEPYLPRNQDILRTLEAGAGETAARLLSDYLDDSRQQLVDAYPKQPAHATP</sequence>
<accession>A0A1E7JZM5</accession>
<feature type="domain" description="HTH gntR-type" evidence="4">
    <location>
        <begin position="19"/>
        <end position="86"/>
    </location>
</feature>
<dbReference type="EMBL" id="LJGU01000132">
    <property type="protein sequence ID" value="OEU97112.1"/>
    <property type="molecule type" value="Genomic_DNA"/>
</dbReference>
<evidence type="ECO:0000256" key="2">
    <source>
        <dbReference type="ARBA" id="ARBA00023125"/>
    </source>
</evidence>
<dbReference type="InterPro" id="IPR036388">
    <property type="entry name" value="WH-like_DNA-bd_sf"/>
</dbReference>
<dbReference type="PATRIC" id="fig|1075402.3.peg.2535"/>
<dbReference type="AlphaFoldDB" id="A0A1E7JZM5"/>
<comment type="caution">
    <text evidence="5">The sequence shown here is derived from an EMBL/GenBank/DDBJ whole genome shotgun (WGS) entry which is preliminary data.</text>
</comment>
<protein>
    <submittedName>
        <fullName evidence="5">GntR family transcriptional regulator</fullName>
    </submittedName>
</protein>
<dbReference type="STRING" id="1075402.AN216_17740"/>
<keyword evidence="2" id="KW-0238">DNA-binding</keyword>
<evidence type="ECO:0000256" key="3">
    <source>
        <dbReference type="ARBA" id="ARBA00023163"/>
    </source>
</evidence>
<name>A0A1E7JZM5_9ACTN</name>
<dbReference type="SMART" id="SM00895">
    <property type="entry name" value="FCD"/>
    <property type="match status" value="1"/>
</dbReference>
<organism evidence="5 6">
    <name type="scientific">Streptomyces oceani</name>
    <dbReference type="NCBI Taxonomy" id="1075402"/>
    <lineage>
        <taxon>Bacteria</taxon>
        <taxon>Bacillati</taxon>
        <taxon>Actinomycetota</taxon>
        <taxon>Actinomycetes</taxon>
        <taxon>Kitasatosporales</taxon>
        <taxon>Streptomycetaceae</taxon>
        <taxon>Streptomyces</taxon>
    </lineage>
</organism>
<dbReference type="SMART" id="SM00345">
    <property type="entry name" value="HTH_GNTR"/>
    <property type="match status" value="1"/>
</dbReference>
<proteinExistence type="predicted"/>
<dbReference type="InterPro" id="IPR036390">
    <property type="entry name" value="WH_DNA-bd_sf"/>
</dbReference>
<dbReference type="SUPFAM" id="SSF46785">
    <property type="entry name" value="Winged helix' DNA-binding domain"/>
    <property type="match status" value="1"/>
</dbReference>
<dbReference type="InterPro" id="IPR000524">
    <property type="entry name" value="Tscrpt_reg_HTH_GntR"/>
</dbReference>
<dbReference type="PROSITE" id="PS50949">
    <property type="entry name" value="HTH_GNTR"/>
    <property type="match status" value="1"/>
</dbReference>
<dbReference type="Gene3D" id="1.20.120.530">
    <property type="entry name" value="GntR ligand-binding domain-like"/>
    <property type="match status" value="1"/>
</dbReference>
<evidence type="ECO:0000313" key="5">
    <source>
        <dbReference type="EMBL" id="OEU97112.1"/>
    </source>
</evidence>
<dbReference type="PANTHER" id="PTHR43537:SF45">
    <property type="entry name" value="GNTR FAMILY REGULATORY PROTEIN"/>
    <property type="match status" value="1"/>
</dbReference>
<keyword evidence="6" id="KW-1185">Reference proteome</keyword>
<dbReference type="Pfam" id="PF07729">
    <property type="entry name" value="FCD"/>
    <property type="match status" value="1"/>
</dbReference>
<evidence type="ECO:0000259" key="4">
    <source>
        <dbReference type="PROSITE" id="PS50949"/>
    </source>
</evidence>
<dbReference type="PANTHER" id="PTHR43537">
    <property type="entry name" value="TRANSCRIPTIONAL REGULATOR, GNTR FAMILY"/>
    <property type="match status" value="1"/>
</dbReference>
<evidence type="ECO:0000256" key="1">
    <source>
        <dbReference type="ARBA" id="ARBA00023015"/>
    </source>
</evidence>
<dbReference type="GO" id="GO:0003700">
    <property type="term" value="F:DNA-binding transcription factor activity"/>
    <property type="evidence" value="ECO:0007669"/>
    <property type="project" value="InterPro"/>
</dbReference>